<dbReference type="AlphaFoldDB" id="A0AA39MDA9"/>
<name>A0AA39MDA9_9BILA</name>
<dbReference type="EMBL" id="JAUCMV010000001">
    <property type="protein sequence ID" value="KAK0429335.1"/>
    <property type="molecule type" value="Genomic_DNA"/>
</dbReference>
<dbReference type="Proteomes" id="UP001175271">
    <property type="component" value="Unassembled WGS sequence"/>
</dbReference>
<feature type="compositionally biased region" description="Basic and acidic residues" evidence="1">
    <location>
        <begin position="244"/>
        <end position="346"/>
    </location>
</feature>
<feature type="compositionally biased region" description="Low complexity" evidence="1">
    <location>
        <begin position="206"/>
        <end position="221"/>
    </location>
</feature>
<feature type="region of interest" description="Disordered" evidence="1">
    <location>
        <begin position="206"/>
        <end position="367"/>
    </location>
</feature>
<evidence type="ECO:0000313" key="3">
    <source>
        <dbReference type="Proteomes" id="UP001175271"/>
    </source>
</evidence>
<keyword evidence="3" id="KW-1185">Reference proteome</keyword>
<accession>A0AA39MDA9</accession>
<organism evidence="2 3">
    <name type="scientific">Steinernema hermaphroditum</name>
    <dbReference type="NCBI Taxonomy" id="289476"/>
    <lineage>
        <taxon>Eukaryota</taxon>
        <taxon>Metazoa</taxon>
        <taxon>Ecdysozoa</taxon>
        <taxon>Nematoda</taxon>
        <taxon>Chromadorea</taxon>
        <taxon>Rhabditida</taxon>
        <taxon>Tylenchina</taxon>
        <taxon>Panagrolaimomorpha</taxon>
        <taxon>Strongyloidoidea</taxon>
        <taxon>Steinernematidae</taxon>
        <taxon>Steinernema</taxon>
    </lineage>
</organism>
<proteinExistence type="predicted"/>
<gene>
    <name evidence="2" type="ORF">QR680_011327</name>
</gene>
<reference evidence="2" key="1">
    <citation type="submission" date="2023-06" db="EMBL/GenBank/DDBJ databases">
        <title>Genomic analysis of the entomopathogenic nematode Steinernema hermaphroditum.</title>
        <authorList>
            <person name="Schwarz E.M."/>
            <person name="Heppert J.K."/>
            <person name="Baniya A."/>
            <person name="Schwartz H.T."/>
            <person name="Tan C.-H."/>
            <person name="Antoshechkin I."/>
            <person name="Sternberg P.W."/>
            <person name="Goodrich-Blair H."/>
            <person name="Dillman A.R."/>
        </authorList>
    </citation>
    <scope>NUCLEOTIDE SEQUENCE</scope>
    <source>
        <strain evidence="2">PS9179</strain>
        <tissue evidence="2">Whole animal</tissue>
    </source>
</reference>
<evidence type="ECO:0000313" key="2">
    <source>
        <dbReference type="EMBL" id="KAK0429335.1"/>
    </source>
</evidence>
<sequence>MAGDPLSEEMDVSVPDDWIFDSLENEEPKPVVGEVTSAEEVVVATSSATPSTSAAPKPAVDPAAVRLPRPGISAAGPKRRIVERNLRALIIVARKRINTLKTQISSLNKRLEGSQAVKCPSCDHQFSTGIKNQLRPEYVRVMKGRLAVELQFADYTKLTDWLLLTGLHEDNAGAPVLQVAEPKVLTLEMVGSTLKIPVNSCETAISNASTESSSSVTSGKTVNDKVSEAPKRSPVKPLRQSNQRTDERSGQAKREEPRKAEHRPIVNKDRREEPRRDDRKPYEEPQREERKLYNKYDDRREERRSSVRREDSQTDERRSSNKMSEERMEDHLADKTREGHPVDKTIGKVIEGRLANQMTTGTREDRLVVTREAKSAVVMSAEGPMNAPPRNLP</sequence>
<feature type="compositionally biased region" description="Basic and acidic residues" evidence="1">
    <location>
        <begin position="222"/>
        <end position="231"/>
    </location>
</feature>
<protein>
    <submittedName>
        <fullName evidence="2">Uncharacterized protein</fullName>
    </submittedName>
</protein>
<evidence type="ECO:0000256" key="1">
    <source>
        <dbReference type="SAM" id="MobiDB-lite"/>
    </source>
</evidence>
<comment type="caution">
    <text evidence="2">The sequence shown here is derived from an EMBL/GenBank/DDBJ whole genome shotgun (WGS) entry which is preliminary data.</text>
</comment>